<feature type="compositionally biased region" description="Low complexity" evidence="1">
    <location>
        <begin position="144"/>
        <end position="153"/>
    </location>
</feature>
<dbReference type="EMBL" id="CP141888">
    <property type="protein sequence ID" value="WRT69053.1"/>
    <property type="molecule type" value="Genomic_DNA"/>
</dbReference>
<feature type="region of interest" description="Disordered" evidence="1">
    <location>
        <begin position="1"/>
        <end position="80"/>
    </location>
</feature>
<evidence type="ECO:0000256" key="1">
    <source>
        <dbReference type="SAM" id="MobiDB-lite"/>
    </source>
</evidence>
<name>A0ABZ1D4T1_9TREE</name>
<protein>
    <recommendedName>
        <fullName evidence="4">BRCT domain-containing protein</fullName>
    </recommendedName>
</protein>
<organism evidence="2 3">
    <name type="scientific">Kwoniella shivajii</name>
    <dbReference type="NCBI Taxonomy" id="564305"/>
    <lineage>
        <taxon>Eukaryota</taxon>
        <taxon>Fungi</taxon>
        <taxon>Dikarya</taxon>
        <taxon>Basidiomycota</taxon>
        <taxon>Agaricomycotina</taxon>
        <taxon>Tremellomycetes</taxon>
        <taxon>Tremellales</taxon>
        <taxon>Cryptococcaceae</taxon>
        <taxon>Kwoniella</taxon>
    </lineage>
</organism>
<feature type="region of interest" description="Disordered" evidence="1">
    <location>
        <begin position="536"/>
        <end position="556"/>
    </location>
</feature>
<dbReference type="Proteomes" id="UP001329825">
    <property type="component" value="Chromosome 8"/>
</dbReference>
<evidence type="ECO:0000313" key="2">
    <source>
        <dbReference type="EMBL" id="WRT69053.1"/>
    </source>
</evidence>
<accession>A0ABZ1D4T1</accession>
<evidence type="ECO:0008006" key="4">
    <source>
        <dbReference type="Google" id="ProtNLM"/>
    </source>
</evidence>
<sequence>MDYALGVWKRGGGEEERNPSVRRRQHTIDFSSPSIGSSASRVITQSPNVLPSKRGRSPTPSLPAQAHATPPAPKYPRLISHWKPPAHCRSLTPMPAFPVAARQASPSTNPSSQDINIRYDFECPGPFSETCIVSSHEKLSNEDIPSSPSVIAISPPPRLNKGKGRARTRTPSFELLEHPPLPTTQELDRVSSSPVVSVPQRSPESGSPPIRIHATSGRQPVPKWIKTRKRNPRNQQNVIYKSTPITQGAYCTSHRVLDPQKLYDTKISVLNDWSTRGPMDDSLYSRESREDMEEMDVNDPTVIQIKEQAVVEIALSVVENNMSRLTDKDDLVRLMEGVRVLVIGDGEEMSILAEVERYITKLGGTICRTEQSLFRKEATVYARIVGLSPSSPLQIVSCRQNVRVKEWSLINCIKHINRLCNERILQDRPLDQRFKAMASWCETICMRTGFEKSIYISNAVDGNLREPIEEIIRFEQFTLCESVNILKSVPSRDQILITKATAITGAEKAIAPNSTIRLLSPEGFYTFVSDLRKNTHNSSERNKNITRSTKMSKEEKAFAKNLPPKIATGPRENFAMRTVGLNNG</sequence>
<evidence type="ECO:0000313" key="3">
    <source>
        <dbReference type="Proteomes" id="UP001329825"/>
    </source>
</evidence>
<dbReference type="GeneID" id="87958166"/>
<dbReference type="RefSeq" id="XP_062793792.1">
    <property type="nucleotide sequence ID" value="XM_062937741.1"/>
</dbReference>
<feature type="compositionally biased region" description="Polar residues" evidence="1">
    <location>
        <begin position="28"/>
        <end position="49"/>
    </location>
</feature>
<gene>
    <name evidence="2" type="ORF">IL334_006036</name>
</gene>
<proteinExistence type="predicted"/>
<feature type="compositionally biased region" description="Low complexity" evidence="1">
    <location>
        <begin position="190"/>
        <end position="199"/>
    </location>
</feature>
<reference evidence="2 3" key="1">
    <citation type="submission" date="2024-01" db="EMBL/GenBank/DDBJ databases">
        <title>Comparative genomics of Cryptococcus and Kwoniella reveals pathogenesis evolution and contrasting modes of karyotype evolution via chromosome fusion or intercentromeric recombination.</title>
        <authorList>
            <person name="Coelho M.A."/>
            <person name="David-Palma M."/>
            <person name="Shea T."/>
            <person name="Bowers K."/>
            <person name="McGinley-Smith S."/>
            <person name="Mohammad A.W."/>
            <person name="Gnirke A."/>
            <person name="Yurkov A.M."/>
            <person name="Nowrousian M."/>
            <person name="Sun S."/>
            <person name="Cuomo C.A."/>
            <person name="Heitman J."/>
        </authorList>
    </citation>
    <scope>NUCLEOTIDE SEQUENCE [LARGE SCALE GENOMIC DNA]</scope>
    <source>
        <strain evidence="2">CBS 11374</strain>
    </source>
</reference>
<keyword evidence="3" id="KW-1185">Reference proteome</keyword>
<feature type="region of interest" description="Disordered" evidence="1">
    <location>
        <begin position="140"/>
        <end position="217"/>
    </location>
</feature>